<evidence type="ECO:0000313" key="2">
    <source>
        <dbReference type="Proteomes" id="UP000399805"/>
    </source>
</evidence>
<proteinExistence type="predicted"/>
<dbReference type="AlphaFoldDB" id="A0A6I8LVW2"/>
<accession>A0A6I8LVW2</accession>
<evidence type="ECO:0000313" key="1">
    <source>
        <dbReference type="EMBL" id="VVJ19636.1"/>
    </source>
</evidence>
<gene>
    <name evidence="1" type="ORF">AA23TX_04657</name>
</gene>
<dbReference type="PROSITE" id="PS51257">
    <property type="entry name" value="PROKAR_LIPOPROTEIN"/>
    <property type="match status" value="1"/>
</dbReference>
<reference evidence="1 2" key="1">
    <citation type="submission" date="2019-09" db="EMBL/GenBank/DDBJ databases">
        <authorList>
            <person name="Leyn A S."/>
        </authorList>
    </citation>
    <scope>NUCLEOTIDE SEQUENCE [LARGE SCALE GENOMIC DNA]</scope>
    <source>
        <strain evidence="1">AA231_1</strain>
    </source>
</reference>
<protein>
    <submittedName>
        <fullName evidence="1">Uncharacterized protein</fullName>
    </submittedName>
</protein>
<dbReference type="Proteomes" id="UP000399805">
    <property type="component" value="Unassembled WGS sequence"/>
</dbReference>
<dbReference type="EMBL" id="CABVGP010000002">
    <property type="protein sequence ID" value="VVJ19636.1"/>
    <property type="molecule type" value="Genomic_DNA"/>
</dbReference>
<organism evidence="1 2">
    <name type="scientific">Amycolatopsis camponoti</name>
    <dbReference type="NCBI Taxonomy" id="2606593"/>
    <lineage>
        <taxon>Bacteria</taxon>
        <taxon>Bacillati</taxon>
        <taxon>Actinomycetota</taxon>
        <taxon>Actinomycetes</taxon>
        <taxon>Pseudonocardiales</taxon>
        <taxon>Pseudonocardiaceae</taxon>
        <taxon>Amycolatopsis</taxon>
    </lineage>
</organism>
<name>A0A6I8LVW2_9PSEU</name>
<sequence>MVLNRVDDAMGYGEISSLSAGWSTAVGCDRRDRFAELSLVAQTWSVHL</sequence>
<keyword evidence="2" id="KW-1185">Reference proteome</keyword>